<organism evidence="1 2">
    <name type="scientific">Acrobeloides nanus</name>
    <dbReference type="NCBI Taxonomy" id="290746"/>
    <lineage>
        <taxon>Eukaryota</taxon>
        <taxon>Metazoa</taxon>
        <taxon>Ecdysozoa</taxon>
        <taxon>Nematoda</taxon>
        <taxon>Chromadorea</taxon>
        <taxon>Rhabditida</taxon>
        <taxon>Tylenchina</taxon>
        <taxon>Cephalobomorpha</taxon>
        <taxon>Cephaloboidea</taxon>
        <taxon>Cephalobidae</taxon>
        <taxon>Acrobeloides</taxon>
    </lineage>
</organism>
<keyword evidence="1" id="KW-1185">Reference proteome</keyword>
<dbReference type="Proteomes" id="UP000887540">
    <property type="component" value="Unplaced"/>
</dbReference>
<name>A0A914DYI7_9BILA</name>
<dbReference type="WBParaSite" id="ACRNAN_scaffold4810.g8776.t1">
    <property type="protein sequence ID" value="ACRNAN_scaffold4810.g8776.t1"/>
    <property type="gene ID" value="ACRNAN_scaffold4810.g8776"/>
</dbReference>
<dbReference type="AlphaFoldDB" id="A0A914DYI7"/>
<evidence type="ECO:0000313" key="2">
    <source>
        <dbReference type="WBParaSite" id="ACRNAN_scaffold4810.g8776.t1"/>
    </source>
</evidence>
<sequence>MSWPRRKQIIVNGFNGSQIELLKVIINIFREANNPLNLWNKIIFYFHSMTAGPAQHYLLKMDDKLIDRNEYIIVERNDNSKMRIKFGEISYKEYSVSFEII</sequence>
<accession>A0A914DYI7</accession>
<protein>
    <submittedName>
        <fullName evidence="2">Phage protein</fullName>
    </submittedName>
</protein>
<proteinExistence type="predicted"/>
<evidence type="ECO:0000313" key="1">
    <source>
        <dbReference type="Proteomes" id="UP000887540"/>
    </source>
</evidence>
<reference evidence="2" key="1">
    <citation type="submission" date="2022-11" db="UniProtKB">
        <authorList>
            <consortium name="WormBaseParasite"/>
        </authorList>
    </citation>
    <scope>IDENTIFICATION</scope>
</reference>